<dbReference type="PANTHER" id="PTHR30346">
    <property type="entry name" value="TRANSCRIPTIONAL DUAL REGULATOR HCAR-RELATED"/>
    <property type="match status" value="1"/>
</dbReference>
<keyword evidence="2" id="KW-0805">Transcription regulation</keyword>
<dbReference type="AlphaFoldDB" id="F1ZAY1"/>
<dbReference type="InParanoid" id="F1ZAY1"/>
<evidence type="ECO:0000256" key="2">
    <source>
        <dbReference type="ARBA" id="ARBA00023015"/>
    </source>
</evidence>
<gene>
    <name evidence="6" type="ORF">Y88_0293</name>
</gene>
<dbReference type="PROSITE" id="PS50931">
    <property type="entry name" value="HTH_LYSR"/>
    <property type="match status" value="1"/>
</dbReference>
<dbReference type="PRINTS" id="PR00039">
    <property type="entry name" value="HTHLYSR"/>
</dbReference>
<proteinExistence type="inferred from homology"/>
<organism evidence="6 7">
    <name type="scientific">Novosphingobium nitrogenifigens DSM 19370</name>
    <dbReference type="NCBI Taxonomy" id="983920"/>
    <lineage>
        <taxon>Bacteria</taxon>
        <taxon>Pseudomonadati</taxon>
        <taxon>Pseudomonadota</taxon>
        <taxon>Alphaproteobacteria</taxon>
        <taxon>Sphingomonadales</taxon>
        <taxon>Sphingomonadaceae</taxon>
        <taxon>Novosphingobium</taxon>
    </lineage>
</organism>
<evidence type="ECO:0000259" key="5">
    <source>
        <dbReference type="PROSITE" id="PS50931"/>
    </source>
</evidence>
<keyword evidence="3" id="KW-0238">DNA-binding</keyword>
<evidence type="ECO:0000256" key="3">
    <source>
        <dbReference type="ARBA" id="ARBA00023125"/>
    </source>
</evidence>
<dbReference type="PANTHER" id="PTHR30346:SF0">
    <property type="entry name" value="HCA OPERON TRANSCRIPTIONAL ACTIVATOR HCAR"/>
    <property type="match status" value="1"/>
</dbReference>
<dbReference type="Pfam" id="PF00126">
    <property type="entry name" value="HTH_1"/>
    <property type="match status" value="1"/>
</dbReference>
<sequence>MATRFTLRQLAYFVAAGEAGSITLASERVHISQPSISAAITQLEHEFGVQLFIRHHAQGLSLTPAGERLLIAARDLLRAADDLGDLARDMAGNVAGPLRVGAFRTLSPLILPELLADFVALHPRVELSMIEDDEAELVTRLRRAEIDLALSYEQKADDIAFEPLAQLPTYIVLPAEHGLARSGRLSLSDLAGQPFILLDLPVSRDYFLSLFKRAGVPMNIVARSEQSETIRSMVGSGLGYTLLTARPASRVAVNGRPLAYVPLSDPFPPMQLGLLTARNLRQTRTADAFATFCRERITNHHLPGMADL</sequence>
<evidence type="ECO:0000256" key="4">
    <source>
        <dbReference type="ARBA" id="ARBA00023163"/>
    </source>
</evidence>
<dbReference type="Pfam" id="PF03466">
    <property type="entry name" value="LysR_substrate"/>
    <property type="match status" value="1"/>
</dbReference>
<feature type="domain" description="HTH lysR-type" evidence="5">
    <location>
        <begin position="5"/>
        <end position="63"/>
    </location>
</feature>
<keyword evidence="4" id="KW-0804">Transcription</keyword>
<comment type="similarity">
    <text evidence="1">Belongs to the LysR transcriptional regulatory family.</text>
</comment>
<evidence type="ECO:0000313" key="7">
    <source>
        <dbReference type="Proteomes" id="UP000004728"/>
    </source>
</evidence>
<dbReference type="SUPFAM" id="SSF53850">
    <property type="entry name" value="Periplasmic binding protein-like II"/>
    <property type="match status" value="1"/>
</dbReference>
<dbReference type="OrthoDB" id="8679465at2"/>
<dbReference type="eggNOG" id="COG0583">
    <property type="taxonomic scope" value="Bacteria"/>
</dbReference>
<dbReference type="FunFam" id="1.10.10.10:FF:000001">
    <property type="entry name" value="LysR family transcriptional regulator"/>
    <property type="match status" value="1"/>
</dbReference>
<name>F1ZAY1_9SPHN</name>
<dbReference type="Proteomes" id="UP000004728">
    <property type="component" value="Unassembled WGS sequence"/>
</dbReference>
<evidence type="ECO:0000313" key="6">
    <source>
        <dbReference type="EMBL" id="EGD58241.1"/>
    </source>
</evidence>
<comment type="caution">
    <text evidence="6">The sequence shown here is derived from an EMBL/GenBank/DDBJ whole genome shotgun (WGS) entry which is preliminary data.</text>
</comment>
<accession>F1ZAY1</accession>
<dbReference type="InterPro" id="IPR036388">
    <property type="entry name" value="WH-like_DNA-bd_sf"/>
</dbReference>
<evidence type="ECO:0000256" key="1">
    <source>
        <dbReference type="ARBA" id="ARBA00009437"/>
    </source>
</evidence>
<dbReference type="InterPro" id="IPR000847">
    <property type="entry name" value="LysR_HTH_N"/>
</dbReference>
<dbReference type="HOGENOM" id="CLU_039613_6_4_5"/>
<dbReference type="GO" id="GO:0003700">
    <property type="term" value="F:DNA-binding transcription factor activity"/>
    <property type="evidence" value="ECO:0007669"/>
    <property type="project" value="InterPro"/>
</dbReference>
<dbReference type="InterPro" id="IPR005119">
    <property type="entry name" value="LysR_subst-bd"/>
</dbReference>
<dbReference type="Gene3D" id="1.10.10.10">
    <property type="entry name" value="Winged helix-like DNA-binding domain superfamily/Winged helix DNA-binding domain"/>
    <property type="match status" value="1"/>
</dbReference>
<dbReference type="EMBL" id="AEWJ01000044">
    <property type="protein sequence ID" value="EGD58241.1"/>
    <property type="molecule type" value="Genomic_DNA"/>
</dbReference>
<protein>
    <submittedName>
        <fullName evidence="6">Transcriptional regulator, LysR family</fullName>
    </submittedName>
</protein>
<dbReference type="RefSeq" id="WP_008067132.1">
    <property type="nucleotide sequence ID" value="NZ_AQWK01000006.1"/>
</dbReference>
<keyword evidence="7" id="KW-1185">Reference proteome</keyword>
<dbReference type="STRING" id="983920.Y88_0293"/>
<reference evidence="6 7" key="1">
    <citation type="journal article" date="2012" name="J. Bacteriol.">
        <title>Draft Genome Sequence of Novosphingobium nitrogenifigens Y88T.</title>
        <authorList>
            <person name="Strabala T.J."/>
            <person name="Macdonald L."/>
            <person name="Liu V."/>
            <person name="Smit A.M."/>
        </authorList>
    </citation>
    <scope>NUCLEOTIDE SEQUENCE [LARGE SCALE GENOMIC DNA]</scope>
    <source>
        <strain evidence="6 7">DSM 19370</strain>
    </source>
</reference>
<dbReference type="GO" id="GO:0003677">
    <property type="term" value="F:DNA binding"/>
    <property type="evidence" value="ECO:0007669"/>
    <property type="project" value="UniProtKB-KW"/>
</dbReference>
<dbReference type="Gene3D" id="3.40.190.10">
    <property type="entry name" value="Periplasmic binding protein-like II"/>
    <property type="match status" value="2"/>
</dbReference>
<dbReference type="GO" id="GO:0032993">
    <property type="term" value="C:protein-DNA complex"/>
    <property type="evidence" value="ECO:0007669"/>
    <property type="project" value="TreeGrafter"/>
</dbReference>
<dbReference type="SUPFAM" id="SSF46785">
    <property type="entry name" value="Winged helix' DNA-binding domain"/>
    <property type="match status" value="1"/>
</dbReference>
<dbReference type="InterPro" id="IPR036390">
    <property type="entry name" value="WH_DNA-bd_sf"/>
</dbReference>